<keyword evidence="1" id="KW-0862">Zinc</keyword>
<evidence type="ECO:0000256" key="1">
    <source>
        <dbReference type="PROSITE-ProRule" id="PRU00047"/>
    </source>
</evidence>
<accession>A0A6L2M4R0</accession>
<dbReference type="InterPro" id="IPR001878">
    <property type="entry name" value="Znf_CCHC"/>
</dbReference>
<dbReference type="GO" id="GO:0003676">
    <property type="term" value="F:nucleic acid binding"/>
    <property type="evidence" value="ECO:0007669"/>
    <property type="project" value="InterPro"/>
</dbReference>
<feature type="compositionally biased region" description="Low complexity" evidence="2">
    <location>
        <begin position="464"/>
        <end position="476"/>
    </location>
</feature>
<dbReference type="SUPFAM" id="SSF57756">
    <property type="entry name" value="Retrovirus zinc finger-like domains"/>
    <property type="match status" value="1"/>
</dbReference>
<proteinExistence type="predicted"/>
<gene>
    <name evidence="4" type="ORF">Tci_040981</name>
</gene>
<evidence type="ECO:0000313" key="4">
    <source>
        <dbReference type="EMBL" id="GEU69003.1"/>
    </source>
</evidence>
<dbReference type="Pfam" id="PF00098">
    <property type="entry name" value="zf-CCHC"/>
    <property type="match status" value="1"/>
</dbReference>
<evidence type="ECO:0000259" key="3">
    <source>
        <dbReference type="PROSITE" id="PS50158"/>
    </source>
</evidence>
<feature type="region of interest" description="Disordered" evidence="2">
    <location>
        <begin position="453"/>
        <end position="476"/>
    </location>
</feature>
<organism evidence="4">
    <name type="scientific">Tanacetum cinerariifolium</name>
    <name type="common">Dalmatian daisy</name>
    <name type="synonym">Chrysanthemum cinerariifolium</name>
    <dbReference type="NCBI Taxonomy" id="118510"/>
    <lineage>
        <taxon>Eukaryota</taxon>
        <taxon>Viridiplantae</taxon>
        <taxon>Streptophyta</taxon>
        <taxon>Embryophyta</taxon>
        <taxon>Tracheophyta</taxon>
        <taxon>Spermatophyta</taxon>
        <taxon>Magnoliopsida</taxon>
        <taxon>eudicotyledons</taxon>
        <taxon>Gunneridae</taxon>
        <taxon>Pentapetalae</taxon>
        <taxon>asterids</taxon>
        <taxon>campanulids</taxon>
        <taxon>Asterales</taxon>
        <taxon>Asteraceae</taxon>
        <taxon>Asteroideae</taxon>
        <taxon>Anthemideae</taxon>
        <taxon>Anthemidinae</taxon>
        <taxon>Tanacetum</taxon>
    </lineage>
</organism>
<protein>
    <recommendedName>
        <fullName evidence="3">CCHC-type domain-containing protein</fullName>
    </recommendedName>
</protein>
<sequence length="607" mass="68098">MEPEEDDGDDENSEGDSIEYPTSRGDDDADDDGDDLLEDDADDDDEESLDSEEEEEEHLAPTVPTPALHSSIPTFEDSDETELFEEGKIAATPPPFRYRVATRISVQPHILMQFRSKSEVERLLAIPTPPLSPVSPTSYPLPPFLMPLPIFTPLPTSSFPLPLLLPSTSGSESIPKADIPLRKRACFATPTGGYEIGESSVVAAARHIRPALTIADSRRVEDRLIGRQRRERRYFRTLSTTYAKEVAHSRDYYTQIMDYCQSREKMLPKRARTTRANLDPTRTTTATEPITQEAINNLIAQRVAEALAKYKTQRNSVVNGDTSNTTGIGPRTVRLTRECTYKDYLNCGPLKFNGTEGVIVSQEVTYTMPWRTLKQIMTAKYCPRGEIKKLEVELLNLKSVSRGVRRDKKVCWRTPEMIRGNVMSYEPTSMQKAIEFANDQMDQKLLGIADRQADNKRKFDNTSRNQQNQQPFRRNNNVAQAYAVGFGEKPYRGTKPLCPKCNFYHDGPCRPKCTNYKRTGHIARDCRSRDANTNNNNNNNRRAIAAYQGVPTCFECGAQGHFKNNCPRLGNRNQGNQNQTGNGNAVARAYGLGTARGNPDANVVTVP</sequence>
<dbReference type="EMBL" id="BKCJ010005854">
    <property type="protein sequence ID" value="GEU69003.1"/>
    <property type="molecule type" value="Genomic_DNA"/>
</dbReference>
<dbReference type="PROSITE" id="PS50158">
    <property type="entry name" value="ZF_CCHC"/>
    <property type="match status" value="1"/>
</dbReference>
<dbReference type="InterPro" id="IPR036875">
    <property type="entry name" value="Znf_CCHC_sf"/>
</dbReference>
<feature type="region of interest" description="Disordered" evidence="2">
    <location>
        <begin position="1"/>
        <end position="82"/>
    </location>
</feature>
<dbReference type="GO" id="GO:0008270">
    <property type="term" value="F:zinc ion binding"/>
    <property type="evidence" value="ECO:0007669"/>
    <property type="project" value="UniProtKB-KW"/>
</dbReference>
<feature type="compositionally biased region" description="Acidic residues" evidence="2">
    <location>
        <begin position="1"/>
        <end position="17"/>
    </location>
</feature>
<comment type="caution">
    <text evidence="4">The sequence shown here is derived from an EMBL/GenBank/DDBJ whole genome shotgun (WGS) entry which is preliminary data.</text>
</comment>
<keyword evidence="1" id="KW-0863">Zinc-finger</keyword>
<keyword evidence="1" id="KW-0479">Metal-binding</keyword>
<feature type="compositionally biased region" description="Acidic residues" evidence="2">
    <location>
        <begin position="27"/>
        <end position="57"/>
    </location>
</feature>
<feature type="domain" description="CCHC-type" evidence="3">
    <location>
        <begin position="553"/>
        <end position="568"/>
    </location>
</feature>
<evidence type="ECO:0000256" key="2">
    <source>
        <dbReference type="SAM" id="MobiDB-lite"/>
    </source>
</evidence>
<name>A0A6L2M4R0_TANCI</name>
<reference evidence="4" key="1">
    <citation type="journal article" date="2019" name="Sci. Rep.">
        <title>Draft genome of Tanacetum cinerariifolium, the natural source of mosquito coil.</title>
        <authorList>
            <person name="Yamashiro T."/>
            <person name="Shiraishi A."/>
            <person name="Satake H."/>
            <person name="Nakayama K."/>
        </authorList>
    </citation>
    <scope>NUCLEOTIDE SEQUENCE</scope>
</reference>
<dbReference type="SMART" id="SM00343">
    <property type="entry name" value="ZnF_C2HC"/>
    <property type="match status" value="2"/>
</dbReference>
<dbReference type="Gene3D" id="4.10.60.10">
    <property type="entry name" value="Zinc finger, CCHC-type"/>
    <property type="match status" value="1"/>
</dbReference>
<dbReference type="AlphaFoldDB" id="A0A6L2M4R0"/>